<feature type="binding site" evidence="11">
    <location>
        <position position="313"/>
    </location>
    <ligand>
        <name>ATP</name>
        <dbReference type="ChEBI" id="CHEBI:30616"/>
    </ligand>
</feature>
<reference evidence="15 16" key="1">
    <citation type="submission" date="2019-07" db="EMBL/GenBank/DDBJ databases">
        <authorList>
            <person name="Hibberd C M."/>
            <person name="Gehrig L. J."/>
            <person name="Chang H.-W."/>
            <person name="Venkatesh S."/>
        </authorList>
    </citation>
    <scope>NUCLEOTIDE SEQUENCE [LARGE SCALE GENOMIC DNA]</scope>
    <source>
        <strain evidence="15">Dorea_longicatena_SSTS_Bg7063</strain>
    </source>
</reference>
<feature type="binding site" evidence="11">
    <location>
        <position position="414"/>
    </location>
    <ligand>
        <name>ADP</name>
        <dbReference type="ChEBI" id="CHEBI:456216"/>
    </ligand>
</feature>
<feature type="binding site" evidence="11">
    <location>
        <position position="265"/>
    </location>
    <ligand>
        <name>ADP</name>
        <dbReference type="ChEBI" id="CHEBI:456216"/>
    </ligand>
</feature>
<evidence type="ECO:0000256" key="8">
    <source>
        <dbReference type="ARBA" id="ARBA00052101"/>
    </source>
</evidence>
<feature type="binding site" evidence="11">
    <location>
        <position position="309"/>
    </location>
    <ligand>
        <name>ATP</name>
        <dbReference type="ChEBI" id="CHEBI:30616"/>
    </ligand>
</feature>
<accession>A0A564TYJ4</accession>
<comment type="pathway">
    <text evidence="1 11">Polyol metabolism; glycerol degradation via glycerol kinase pathway; sn-glycerol 3-phosphate from glycerol: step 1/1.</text>
</comment>
<evidence type="ECO:0000256" key="4">
    <source>
        <dbReference type="ARBA" id="ARBA00022741"/>
    </source>
</evidence>
<evidence type="ECO:0000259" key="14">
    <source>
        <dbReference type="Pfam" id="PF02782"/>
    </source>
</evidence>
<dbReference type="GO" id="GO:0006072">
    <property type="term" value="P:glycerol-3-phosphate metabolic process"/>
    <property type="evidence" value="ECO:0007669"/>
    <property type="project" value="InterPro"/>
</dbReference>
<dbReference type="GO" id="GO:0005524">
    <property type="term" value="F:ATP binding"/>
    <property type="evidence" value="ECO:0007669"/>
    <property type="project" value="UniProtKB-UniRule"/>
</dbReference>
<dbReference type="Gene3D" id="3.30.420.40">
    <property type="match status" value="2"/>
</dbReference>
<comment type="similarity">
    <text evidence="2 11 12">Belongs to the FGGY kinase family.</text>
</comment>
<dbReference type="InterPro" id="IPR005999">
    <property type="entry name" value="Glycerol_kin"/>
</dbReference>
<dbReference type="NCBIfam" id="NF000756">
    <property type="entry name" value="PRK00047.1"/>
    <property type="match status" value="1"/>
</dbReference>
<protein>
    <recommendedName>
        <fullName evidence="11">Glycerol kinase</fullName>
        <ecNumber evidence="11">2.7.1.30</ecNumber>
    </recommendedName>
    <alternativeName>
        <fullName evidence="11">ATP:glycerol 3-phosphotransferase</fullName>
    </alternativeName>
    <alternativeName>
        <fullName evidence="11">Glycerokinase</fullName>
        <shortName evidence="11">GK</shortName>
    </alternativeName>
</protein>
<dbReference type="PROSITE" id="PS00445">
    <property type="entry name" value="FGGY_KINASES_2"/>
    <property type="match status" value="1"/>
</dbReference>
<dbReference type="EMBL" id="CABHNM010000044">
    <property type="protein sequence ID" value="VUX12361.1"/>
    <property type="molecule type" value="Genomic_DNA"/>
</dbReference>
<dbReference type="EC" id="2.7.1.30" evidence="11"/>
<gene>
    <name evidence="15" type="primary">glpK_1</name>
    <name evidence="11" type="synonym">glpK</name>
    <name evidence="15" type="ORF">DLSSTS7063_01906</name>
</gene>
<evidence type="ECO:0000256" key="5">
    <source>
        <dbReference type="ARBA" id="ARBA00022777"/>
    </source>
</evidence>
<feature type="binding site" evidence="11">
    <location>
        <position position="12"/>
    </location>
    <ligand>
        <name>sn-glycerol 3-phosphate</name>
        <dbReference type="ChEBI" id="CHEBI:57597"/>
    </ligand>
</feature>
<dbReference type="HAMAP" id="MF_00186">
    <property type="entry name" value="Glycerol_kin"/>
    <property type="match status" value="1"/>
</dbReference>
<feature type="binding site" evidence="11">
    <location>
        <position position="410"/>
    </location>
    <ligand>
        <name>ATP</name>
        <dbReference type="ChEBI" id="CHEBI:30616"/>
    </ligand>
</feature>
<dbReference type="InterPro" id="IPR018484">
    <property type="entry name" value="FGGY_N"/>
</dbReference>
<evidence type="ECO:0000313" key="16">
    <source>
        <dbReference type="Proteomes" id="UP000398619"/>
    </source>
</evidence>
<comment type="subunit">
    <text evidence="10 11">Homotetramer and homodimer (in equilibrium).</text>
</comment>
<evidence type="ECO:0000256" key="6">
    <source>
        <dbReference type="ARBA" id="ARBA00022798"/>
    </source>
</evidence>
<dbReference type="SUPFAM" id="SSF53067">
    <property type="entry name" value="Actin-like ATPase domain"/>
    <property type="match status" value="2"/>
</dbReference>
<name>A0A564TYJ4_9FIRM</name>
<keyword evidence="3 11" id="KW-0808">Transferase</keyword>
<evidence type="ECO:0000256" key="12">
    <source>
        <dbReference type="RuleBase" id="RU003733"/>
    </source>
</evidence>
<proteinExistence type="inferred from homology"/>
<feature type="binding site" evidence="11">
    <location>
        <position position="410"/>
    </location>
    <ligand>
        <name>ADP</name>
        <dbReference type="ChEBI" id="CHEBI:456216"/>
    </ligand>
</feature>
<feature type="domain" description="Carbohydrate kinase FGGY C-terminal" evidence="14">
    <location>
        <begin position="260"/>
        <end position="449"/>
    </location>
</feature>
<feature type="binding site" evidence="11">
    <location>
        <position position="83"/>
    </location>
    <ligand>
        <name>glycerol</name>
        <dbReference type="ChEBI" id="CHEBI:17754"/>
    </ligand>
</feature>
<evidence type="ECO:0000256" key="3">
    <source>
        <dbReference type="ARBA" id="ARBA00022679"/>
    </source>
</evidence>
<feature type="binding site" evidence="11">
    <location>
        <position position="133"/>
    </location>
    <ligand>
        <name>glycerol</name>
        <dbReference type="ChEBI" id="CHEBI:17754"/>
    </ligand>
</feature>
<dbReference type="PIRSF" id="PIRSF000538">
    <property type="entry name" value="GlpK"/>
    <property type="match status" value="1"/>
</dbReference>
<dbReference type="PANTHER" id="PTHR10196:SF69">
    <property type="entry name" value="GLYCEROL KINASE"/>
    <property type="match status" value="1"/>
</dbReference>
<feature type="binding site" evidence="11">
    <location>
        <position position="83"/>
    </location>
    <ligand>
        <name>sn-glycerol 3-phosphate</name>
        <dbReference type="ChEBI" id="CHEBI:57597"/>
    </ligand>
</feature>
<dbReference type="InterPro" id="IPR000577">
    <property type="entry name" value="Carb_kinase_FGGY"/>
</dbReference>
<comment type="activity regulation">
    <text evidence="11">Activated by phosphorylation and inhibited by fructose 1,6-bisphosphate (FBP).</text>
</comment>
<evidence type="ECO:0000256" key="1">
    <source>
        <dbReference type="ARBA" id="ARBA00005190"/>
    </source>
</evidence>
<keyword evidence="5 11" id="KW-0418">Kinase</keyword>
<evidence type="ECO:0000256" key="7">
    <source>
        <dbReference type="ARBA" id="ARBA00022840"/>
    </source>
</evidence>
<dbReference type="PANTHER" id="PTHR10196">
    <property type="entry name" value="SUGAR KINASE"/>
    <property type="match status" value="1"/>
</dbReference>
<dbReference type="InterPro" id="IPR018485">
    <property type="entry name" value="FGGY_C"/>
</dbReference>
<comment type="catalytic activity">
    <reaction evidence="8 11">
        <text>glycerol + ATP = sn-glycerol 3-phosphate + ADP + H(+)</text>
        <dbReference type="Rhea" id="RHEA:21644"/>
        <dbReference type="ChEBI" id="CHEBI:15378"/>
        <dbReference type="ChEBI" id="CHEBI:17754"/>
        <dbReference type="ChEBI" id="CHEBI:30616"/>
        <dbReference type="ChEBI" id="CHEBI:57597"/>
        <dbReference type="ChEBI" id="CHEBI:456216"/>
        <dbReference type="EC" id="2.7.1.30"/>
    </reaction>
</comment>
<dbReference type="NCBIfam" id="TIGR01311">
    <property type="entry name" value="glycerol_kin"/>
    <property type="match status" value="1"/>
</dbReference>
<dbReference type="Pfam" id="PF00370">
    <property type="entry name" value="FGGY_N"/>
    <property type="match status" value="1"/>
</dbReference>
<feature type="binding site" evidence="11">
    <location>
        <position position="133"/>
    </location>
    <ligand>
        <name>sn-glycerol 3-phosphate</name>
        <dbReference type="ChEBI" id="CHEBI:57597"/>
    </ligand>
</feature>
<dbReference type="GO" id="GO:0019563">
    <property type="term" value="P:glycerol catabolic process"/>
    <property type="evidence" value="ECO:0007669"/>
    <property type="project" value="UniProtKB-UniRule"/>
</dbReference>
<feature type="binding site" evidence="11">
    <location>
        <position position="309"/>
    </location>
    <ligand>
        <name>ADP</name>
        <dbReference type="ChEBI" id="CHEBI:456216"/>
    </ligand>
</feature>
<evidence type="ECO:0000259" key="13">
    <source>
        <dbReference type="Pfam" id="PF00370"/>
    </source>
</evidence>
<dbReference type="InterPro" id="IPR043129">
    <property type="entry name" value="ATPase_NBD"/>
</dbReference>
<evidence type="ECO:0000313" key="15">
    <source>
        <dbReference type="EMBL" id="VUX12361.1"/>
    </source>
</evidence>
<dbReference type="PROSITE" id="PS00933">
    <property type="entry name" value="FGGY_KINASES_1"/>
    <property type="match status" value="1"/>
</dbReference>
<evidence type="ECO:0000256" key="11">
    <source>
        <dbReference type="HAMAP-Rule" id="MF_00186"/>
    </source>
</evidence>
<evidence type="ECO:0000256" key="10">
    <source>
        <dbReference type="ARBA" id="ARBA00063665"/>
    </source>
</evidence>
<dbReference type="RefSeq" id="WP_028087328.1">
    <property type="nucleotide sequence ID" value="NZ_CABHNM010000044.1"/>
</dbReference>
<sequence length="498" mass="55151">MAKYYMGIDQGTTGTTVLLLNENWECAARGYKEHTQYYPQPGWVEHDPMEIWSKILESVEMALEIAEADPDDVACMGLDNQGETVVLWDNVTGVPVYNAIVWQDRRTSREADAIAEKYGDMILEKTGLVADAYFSATKIKWVIENVPGVKEQIQRGRINAGTLDSWMIWKLTHGRVFVTDQSTASRTMLFNIHTGQWDDEILEALDIPKSILPEVCDSAQVYGQTDPLDFFGARIPISGSVVDQQAALFGQACFEPGTVKTTYGTGCFMLMNTGDKPIYSENGLLTTVGWGINGGKITFALDGGIYIAGAAVQWLRDKMKLITSAAETEEIAKSVPDTGGVYFVPAFSGLAAPHWDQYARGTIVGITGGTTKEQIIRATLESMAYQVKDNLDVMVGDSNIPIEVMRVDGGAVVNDFLMQFQADILGIPVDVPVITETTALGAAYLAAYGIGEFKDLSEIRNNWKLKKRYEPNMDEETRNKLLSKWHKAVERAKEWEED</sequence>
<feature type="binding site" evidence="11">
    <location>
        <position position="13"/>
    </location>
    <ligand>
        <name>ATP</name>
        <dbReference type="ChEBI" id="CHEBI:30616"/>
    </ligand>
</feature>
<feature type="binding site" evidence="11">
    <location>
        <position position="244"/>
    </location>
    <ligand>
        <name>glycerol</name>
        <dbReference type="ChEBI" id="CHEBI:17754"/>
    </ligand>
</feature>
<organism evidence="15 16">
    <name type="scientific">Dorea longicatena</name>
    <dbReference type="NCBI Taxonomy" id="88431"/>
    <lineage>
        <taxon>Bacteria</taxon>
        <taxon>Bacillati</taxon>
        <taxon>Bacillota</taxon>
        <taxon>Clostridia</taxon>
        <taxon>Lachnospirales</taxon>
        <taxon>Lachnospiraceae</taxon>
        <taxon>Dorea</taxon>
    </lineage>
</organism>
<feature type="domain" description="Carbohydrate kinase FGGY N-terminal" evidence="13">
    <location>
        <begin position="4"/>
        <end position="250"/>
    </location>
</feature>
<dbReference type="FunFam" id="3.30.420.40:FF:000007">
    <property type="entry name" value="Glycerol kinase"/>
    <property type="match status" value="1"/>
</dbReference>
<keyword evidence="4 11" id="KW-0547">Nucleotide-binding</keyword>
<dbReference type="CDD" id="cd07769">
    <property type="entry name" value="ASKHA_NBD_FGGY_GK"/>
    <property type="match status" value="1"/>
</dbReference>
<feature type="binding site" evidence="11">
    <location>
        <position position="265"/>
    </location>
    <ligand>
        <name>ATP</name>
        <dbReference type="ChEBI" id="CHEBI:30616"/>
    </ligand>
</feature>
<comment type="caution">
    <text evidence="11">Lacks conserved residue(s) required for the propagation of feature annotation.</text>
</comment>
<dbReference type="GO" id="GO:0005829">
    <property type="term" value="C:cytosol"/>
    <property type="evidence" value="ECO:0007669"/>
    <property type="project" value="UniProtKB-ARBA"/>
</dbReference>
<feature type="binding site" evidence="11">
    <location>
        <position position="12"/>
    </location>
    <ligand>
        <name>ADP</name>
        <dbReference type="ChEBI" id="CHEBI:456216"/>
    </ligand>
</feature>
<feature type="binding site" evidence="11">
    <location>
        <position position="12"/>
    </location>
    <ligand>
        <name>ATP</name>
        <dbReference type="ChEBI" id="CHEBI:30616"/>
    </ligand>
</feature>
<feature type="binding site" evidence="11">
    <location>
        <position position="243"/>
    </location>
    <ligand>
        <name>glycerol</name>
        <dbReference type="ChEBI" id="CHEBI:17754"/>
    </ligand>
</feature>
<feature type="binding site" evidence="11">
    <location>
        <position position="243"/>
    </location>
    <ligand>
        <name>sn-glycerol 3-phosphate</name>
        <dbReference type="ChEBI" id="CHEBI:57597"/>
    </ligand>
</feature>
<dbReference type="InterPro" id="IPR018483">
    <property type="entry name" value="Carb_kinase_FGGY_CS"/>
</dbReference>
<dbReference type="Proteomes" id="UP000398619">
    <property type="component" value="Unassembled WGS sequence"/>
</dbReference>
<evidence type="ECO:0000256" key="9">
    <source>
        <dbReference type="ARBA" id="ARBA00054633"/>
    </source>
</evidence>
<dbReference type="UniPathway" id="UPA00618">
    <property type="reaction ID" value="UER00672"/>
</dbReference>
<comment type="function">
    <text evidence="9 11">Key enzyme in the regulation of glycerol uptake and metabolism. Catalyzes the phosphorylation of glycerol to yield sn-glycerol 3-phosphate.</text>
</comment>
<keyword evidence="7 11" id="KW-0067">ATP-binding</keyword>
<keyword evidence="6 11" id="KW-0319">Glycerol metabolism</keyword>
<evidence type="ECO:0000256" key="2">
    <source>
        <dbReference type="ARBA" id="ARBA00009156"/>
    </source>
</evidence>
<dbReference type="AlphaFoldDB" id="A0A564TYJ4"/>
<dbReference type="Pfam" id="PF02782">
    <property type="entry name" value="FGGY_C"/>
    <property type="match status" value="1"/>
</dbReference>
<dbReference type="GO" id="GO:0004370">
    <property type="term" value="F:glycerol kinase activity"/>
    <property type="evidence" value="ECO:0007669"/>
    <property type="project" value="UniProtKB-UniRule"/>
</dbReference>
<dbReference type="FunFam" id="3.30.420.40:FF:000008">
    <property type="entry name" value="Glycerol kinase"/>
    <property type="match status" value="1"/>
</dbReference>